<feature type="domain" description="Helicase C-terminal" evidence="7">
    <location>
        <begin position="201"/>
        <end position="369"/>
    </location>
</feature>
<dbReference type="EC" id="3.6.4.13" evidence="8"/>
<sequence length="850" mass="93236">MNSPAFPIDSLLPQIRASLAEHPRLVLEAPPGAGKTTQVPPALLDAPWLGGRKIVMLEPRRVAARAAATFMARQRGEAAGDTVGYRIRFENKVSERTRIEVVTEGILTRMIQDDPTLDGVGALLFDEFHERHLAADLGLALALDVQASLRDDLRIVAMSATLDGERLAQFLDAPRLSSAGRSYPVTLAHFPARREEKLEHQLRRAVEHAVAQHPGDVLVFLPGQREIGRADAALAGSEALRGIDVLSLHGELPVEQQSRVLQADPDGRRRVVLATNVAESSVTLPGVRVVIDSGLAREPRYDPNSGFSRLDVVAIAQASADQRAGRAGRVAEGWAYRLWPESQRLEPQRRPEIAQVELAGLALELAAWGDAGLRFLDPPPGGAMAAARELLLRLGALEGAGKAATITAFGRRMLALGTHPRLAAMLLAPNDPHERALACDLAALVEARDPLRGGGDALAARWQALAAFRAGRAPAEAARSALAALDQAARQWRRRLRVDATPPASVPAHALGDLLLHAFPDRIARQHPGDPYRYQLANGRSARLFDDSAVYGEPWLVVAELRDDPRDARILRAAPLDEARLEREFPQRFVSEDRVVWDAAARGIAAVRERRYDRIVLDSRPLARPDPARYADALVDAVRQLGLSALPWTESLQQWRARMRCVRAWMPELADGEAALPDLSDAALLDGLEHWLKPALSGKTRLDALDEAGFGEALRSLADWTWRQRLEALAPTRIAVPSGMERRIEYAYDDEADNGRGDRGAPQPPVLAVKLQELFGLADTPRIADGRVPLTLHLLSPAGRPLQVTQDLRGFWERTYPEVKKEMKGRYPKHPWPDDPWTATATHRAKPRGT</sequence>
<dbReference type="InterPro" id="IPR001650">
    <property type="entry name" value="Helicase_C-like"/>
</dbReference>
<dbReference type="PANTHER" id="PTHR43519">
    <property type="entry name" value="ATP-DEPENDENT RNA HELICASE HRPB"/>
    <property type="match status" value="1"/>
</dbReference>
<keyword evidence="3 8" id="KW-0347">Helicase</keyword>
<evidence type="ECO:0000259" key="6">
    <source>
        <dbReference type="PROSITE" id="PS51192"/>
    </source>
</evidence>
<dbReference type="InterPro" id="IPR007502">
    <property type="entry name" value="Helicase-assoc_dom"/>
</dbReference>
<dbReference type="Pfam" id="PF08482">
    <property type="entry name" value="HrpB_C"/>
    <property type="match status" value="1"/>
</dbReference>
<dbReference type="InterPro" id="IPR013689">
    <property type="entry name" value="RNA_helicase_ATP-dep_HrpB_C"/>
</dbReference>
<organism evidence="8">
    <name type="scientific">Lysobacter firmicutimachus</name>
    <dbReference type="NCBI Taxonomy" id="1792846"/>
    <lineage>
        <taxon>Bacteria</taxon>
        <taxon>Pseudomonadati</taxon>
        <taxon>Pseudomonadota</taxon>
        <taxon>Gammaproteobacteria</taxon>
        <taxon>Lysobacterales</taxon>
        <taxon>Lysobacteraceae</taxon>
        <taxon>Lysobacter</taxon>
    </lineage>
</organism>
<dbReference type="SUPFAM" id="SSF52540">
    <property type="entry name" value="P-loop containing nucleoside triphosphate hydrolases"/>
    <property type="match status" value="1"/>
</dbReference>
<dbReference type="SMART" id="SM00847">
    <property type="entry name" value="HA2"/>
    <property type="match status" value="1"/>
</dbReference>
<evidence type="ECO:0000256" key="5">
    <source>
        <dbReference type="SAM" id="MobiDB-lite"/>
    </source>
</evidence>
<dbReference type="PROSITE" id="PS51192">
    <property type="entry name" value="HELICASE_ATP_BIND_1"/>
    <property type="match status" value="1"/>
</dbReference>
<dbReference type="InterPro" id="IPR027417">
    <property type="entry name" value="P-loop_NTPase"/>
</dbReference>
<name>A0AAU8MVM1_9GAMM</name>
<keyword evidence="2 8" id="KW-0378">Hydrolase</keyword>
<dbReference type="GO" id="GO:0005524">
    <property type="term" value="F:ATP binding"/>
    <property type="evidence" value="ECO:0007669"/>
    <property type="project" value="UniProtKB-KW"/>
</dbReference>
<evidence type="ECO:0000256" key="3">
    <source>
        <dbReference type="ARBA" id="ARBA00022806"/>
    </source>
</evidence>
<dbReference type="Pfam" id="PF00271">
    <property type="entry name" value="Helicase_C"/>
    <property type="match status" value="1"/>
</dbReference>
<dbReference type="SMART" id="SM00490">
    <property type="entry name" value="HELICc"/>
    <property type="match status" value="1"/>
</dbReference>
<dbReference type="InterPro" id="IPR010225">
    <property type="entry name" value="HrpB"/>
</dbReference>
<dbReference type="Pfam" id="PF00270">
    <property type="entry name" value="DEAD"/>
    <property type="match status" value="1"/>
</dbReference>
<evidence type="ECO:0000256" key="4">
    <source>
        <dbReference type="ARBA" id="ARBA00022840"/>
    </source>
</evidence>
<feature type="domain" description="Helicase ATP-binding" evidence="6">
    <location>
        <begin position="16"/>
        <end position="180"/>
    </location>
</feature>
<dbReference type="AlphaFoldDB" id="A0AAU8MVM1"/>
<reference evidence="8" key="1">
    <citation type="submission" date="2024-06" db="EMBL/GenBank/DDBJ databases">
        <authorList>
            <person name="Li S."/>
        </authorList>
    </citation>
    <scope>NUCLEOTIDE SEQUENCE</scope>
    <source>
        <strain evidence="8">SR10</strain>
    </source>
</reference>
<evidence type="ECO:0000256" key="1">
    <source>
        <dbReference type="ARBA" id="ARBA00022741"/>
    </source>
</evidence>
<dbReference type="InterPro" id="IPR014001">
    <property type="entry name" value="Helicase_ATP-bd"/>
</dbReference>
<dbReference type="InterPro" id="IPR011545">
    <property type="entry name" value="DEAD/DEAH_box_helicase_dom"/>
</dbReference>
<dbReference type="RefSeq" id="WP_363799737.1">
    <property type="nucleotide sequence ID" value="NZ_CP159925.1"/>
</dbReference>
<dbReference type="Gene3D" id="1.20.120.1080">
    <property type="match status" value="1"/>
</dbReference>
<dbReference type="GO" id="GO:0016787">
    <property type="term" value="F:hydrolase activity"/>
    <property type="evidence" value="ECO:0007669"/>
    <property type="project" value="UniProtKB-KW"/>
</dbReference>
<dbReference type="InterPro" id="IPR049614">
    <property type="entry name" value="HrpB_DEXH"/>
</dbReference>
<dbReference type="FunFam" id="3.40.50.300:FF:002125">
    <property type="entry name" value="ATP-dependent helicase HrpB"/>
    <property type="match status" value="1"/>
</dbReference>
<feature type="region of interest" description="Disordered" evidence="5">
    <location>
        <begin position="823"/>
        <end position="850"/>
    </location>
</feature>
<protein>
    <submittedName>
        <fullName evidence="8">ATP-dependent helicase HrpB</fullName>
        <ecNumber evidence="8">3.6.4.13</ecNumber>
    </submittedName>
</protein>
<dbReference type="PANTHER" id="PTHR43519:SF1">
    <property type="entry name" value="ATP-DEPENDENT RNA HELICASE HRPB"/>
    <property type="match status" value="1"/>
</dbReference>
<proteinExistence type="predicted"/>
<keyword evidence="1" id="KW-0547">Nucleotide-binding</keyword>
<dbReference type="GO" id="GO:0003676">
    <property type="term" value="F:nucleic acid binding"/>
    <property type="evidence" value="ECO:0007669"/>
    <property type="project" value="InterPro"/>
</dbReference>
<dbReference type="CDD" id="cd18791">
    <property type="entry name" value="SF2_C_RHA"/>
    <property type="match status" value="1"/>
</dbReference>
<dbReference type="PROSITE" id="PS51194">
    <property type="entry name" value="HELICASE_CTER"/>
    <property type="match status" value="1"/>
</dbReference>
<gene>
    <name evidence="8" type="primary">hrpB</name>
    <name evidence="8" type="ORF">ABU614_06200</name>
</gene>
<dbReference type="CDD" id="cd17990">
    <property type="entry name" value="DEXHc_HrpB"/>
    <property type="match status" value="1"/>
</dbReference>
<evidence type="ECO:0000259" key="7">
    <source>
        <dbReference type="PROSITE" id="PS51194"/>
    </source>
</evidence>
<evidence type="ECO:0000256" key="2">
    <source>
        <dbReference type="ARBA" id="ARBA00022801"/>
    </source>
</evidence>
<evidence type="ECO:0000313" key="8">
    <source>
        <dbReference type="EMBL" id="XCO76377.1"/>
    </source>
</evidence>
<dbReference type="SMART" id="SM00487">
    <property type="entry name" value="DEXDc"/>
    <property type="match status" value="1"/>
</dbReference>
<dbReference type="NCBIfam" id="TIGR01970">
    <property type="entry name" value="DEAH_box_HrpB"/>
    <property type="match status" value="1"/>
</dbReference>
<accession>A0AAU8MVM1</accession>
<dbReference type="Gene3D" id="3.40.50.300">
    <property type="entry name" value="P-loop containing nucleotide triphosphate hydrolases"/>
    <property type="match status" value="2"/>
</dbReference>
<dbReference type="PIRSF" id="PIRSF005496">
    <property type="entry name" value="ATP_hel_hrpB"/>
    <property type="match status" value="1"/>
</dbReference>
<keyword evidence="4" id="KW-0067">ATP-binding</keyword>
<dbReference type="EMBL" id="CP159925">
    <property type="protein sequence ID" value="XCO76377.1"/>
    <property type="molecule type" value="Genomic_DNA"/>
</dbReference>
<dbReference type="GO" id="GO:0003724">
    <property type="term" value="F:RNA helicase activity"/>
    <property type="evidence" value="ECO:0007669"/>
    <property type="project" value="UniProtKB-EC"/>
</dbReference>